<dbReference type="EMBL" id="JNBS01001055">
    <property type="protein sequence ID" value="OQS02933.1"/>
    <property type="molecule type" value="Genomic_DNA"/>
</dbReference>
<proteinExistence type="inferred from homology"/>
<sequence length="580" mass="65039">MRAFAFLTGAIVALQAAAMPSFDDNAAQAALEVAETWVGKHLYASAVEATGDTSAILECEITYEPHRIIRGRSYTEELMFGRLNVQIDENKVITRLKMVPEKQWRDKGDMMDKRTARKVHGVDFKSTIKSIREQLVGSNQDEQSIAPTEGIQVYIRKRPLLEHEAKKKEFDVVTCVGEHCVVVHDCQMYADMKRKFIENHRHEFSHVFNEAASTDSVFDCVGVPLIKHAMSGGKSVIMMYGQTGSGKTHTMAGFQQRLVEMLFSSSSASFDVVVSAVEIAGSKCYDLLRKRQRVIVCDDANGDSKLLNVTKHIANSAIDVLQVVQKALAQRATEKTAVNSVSSRSHFLCFINLQSNNKNDVPASKQGIITLMDLAGSERNEDSFQHTADRRRETIEINSSHMALKQCVRALGQEDISGYVPYRASTLTRLLKDSLWSKDAKAAVIATISPICTDTEHTLHTLQYAKLMLEENPELVKDRVEVTVAIQEKSSKIAIKDWSHDQVIAWMQSLKRGAFSKYASNIVSAIDGKQVSRFGLPRWIQICNNNHIDAEAVFNAMRKELGLQEKIEKERRARNVTRMK</sequence>
<dbReference type="InterPro" id="IPR001752">
    <property type="entry name" value="Kinesin_motor_dom"/>
</dbReference>
<name>A0A1V9ZY29_9STRA</name>
<dbReference type="InterPro" id="IPR027640">
    <property type="entry name" value="Kinesin-like_fam"/>
</dbReference>
<dbReference type="Gene3D" id="3.40.850.10">
    <property type="entry name" value="Kinesin motor domain"/>
    <property type="match status" value="1"/>
</dbReference>
<feature type="signal peptide" evidence="2">
    <location>
        <begin position="1"/>
        <end position="18"/>
    </location>
</feature>
<dbReference type="Proteomes" id="UP000243217">
    <property type="component" value="Unassembled WGS sequence"/>
</dbReference>
<evidence type="ECO:0000256" key="1">
    <source>
        <dbReference type="PROSITE-ProRule" id="PRU00283"/>
    </source>
</evidence>
<feature type="chain" id="PRO_5012686861" evidence="2">
    <location>
        <begin position="19"/>
        <end position="580"/>
    </location>
</feature>
<keyword evidence="5" id="KW-1185">Reference proteome</keyword>
<dbReference type="PANTHER" id="PTHR47971:SF20">
    <property type="entry name" value="KINESIN-LIKE PROTEIN KIF24"/>
    <property type="match status" value="1"/>
</dbReference>
<comment type="similarity">
    <text evidence="1">Belongs to the TRAFAC class myosin-kinesin ATPase superfamily. Kinesin family.</text>
</comment>
<dbReference type="SMART" id="SM00129">
    <property type="entry name" value="KISc"/>
    <property type="match status" value="1"/>
</dbReference>
<dbReference type="PRINTS" id="PR00380">
    <property type="entry name" value="KINESINHEAVY"/>
</dbReference>
<feature type="domain" description="Kinesin motor" evidence="3">
    <location>
        <begin position="150"/>
        <end position="471"/>
    </location>
</feature>
<keyword evidence="1" id="KW-0547">Nucleotide-binding</keyword>
<evidence type="ECO:0000313" key="4">
    <source>
        <dbReference type="EMBL" id="OQS02933.1"/>
    </source>
</evidence>
<dbReference type="GO" id="GO:0007018">
    <property type="term" value="P:microtubule-based movement"/>
    <property type="evidence" value="ECO:0007669"/>
    <property type="project" value="InterPro"/>
</dbReference>
<dbReference type="Pfam" id="PF00225">
    <property type="entry name" value="Kinesin"/>
    <property type="match status" value="1"/>
</dbReference>
<dbReference type="GO" id="GO:0008017">
    <property type="term" value="F:microtubule binding"/>
    <property type="evidence" value="ECO:0007669"/>
    <property type="project" value="InterPro"/>
</dbReference>
<evidence type="ECO:0000313" key="5">
    <source>
        <dbReference type="Proteomes" id="UP000243217"/>
    </source>
</evidence>
<protein>
    <submittedName>
        <fullName evidence="4">Kinesin</fullName>
    </submittedName>
</protein>
<dbReference type="STRING" id="74557.A0A1V9ZY29"/>
<dbReference type="SUPFAM" id="SSF52540">
    <property type="entry name" value="P-loop containing nucleoside triphosphate hydrolases"/>
    <property type="match status" value="1"/>
</dbReference>
<dbReference type="InterPro" id="IPR027417">
    <property type="entry name" value="P-loop_NTPase"/>
</dbReference>
<dbReference type="AlphaFoldDB" id="A0A1V9ZY29"/>
<gene>
    <name evidence="4" type="ORF">THRCLA_04748</name>
</gene>
<dbReference type="GO" id="GO:0005874">
    <property type="term" value="C:microtubule"/>
    <property type="evidence" value="ECO:0007669"/>
    <property type="project" value="TreeGrafter"/>
</dbReference>
<dbReference type="PROSITE" id="PS50067">
    <property type="entry name" value="KINESIN_MOTOR_2"/>
    <property type="match status" value="1"/>
</dbReference>
<dbReference type="GO" id="GO:0007019">
    <property type="term" value="P:microtubule depolymerization"/>
    <property type="evidence" value="ECO:0007669"/>
    <property type="project" value="TreeGrafter"/>
</dbReference>
<reference evidence="4 5" key="1">
    <citation type="journal article" date="2014" name="Genome Biol. Evol.">
        <title>The secreted proteins of Achlya hypogyna and Thraustotheca clavata identify the ancestral oomycete secretome and reveal gene acquisitions by horizontal gene transfer.</title>
        <authorList>
            <person name="Misner I."/>
            <person name="Blouin N."/>
            <person name="Leonard G."/>
            <person name="Richards T.A."/>
            <person name="Lane C.E."/>
        </authorList>
    </citation>
    <scope>NUCLEOTIDE SEQUENCE [LARGE SCALE GENOMIC DNA]</scope>
    <source>
        <strain evidence="4 5">ATCC 34112</strain>
    </source>
</reference>
<keyword evidence="2" id="KW-0732">Signal</keyword>
<evidence type="ECO:0000256" key="2">
    <source>
        <dbReference type="SAM" id="SignalP"/>
    </source>
</evidence>
<dbReference type="OrthoDB" id="3176171at2759"/>
<feature type="binding site" evidence="1">
    <location>
        <begin position="241"/>
        <end position="248"/>
    </location>
    <ligand>
        <name>ATP</name>
        <dbReference type="ChEBI" id="CHEBI:30616"/>
    </ligand>
</feature>
<comment type="caution">
    <text evidence="4">The sequence shown here is derived from an EMBL/GenBank/DDBJ whole genome shotgun (WGS) entry which is preliminary data.</text>
</comment>
<dbReference type="GO" id="GO:0005524">
    <property type="term" value="F:ATP binding"/>
    <property type="evidence" value="ECO:0007669"/>
    <property type="project" value="UniProtKB-UniRule"/>
</dbReference>
<accession>A0A1V9ZY29</accession>
<dbReference type="InterPro" id="IPR036961">
    <property type="entry name" value="Kinesin_motor_dom_sf"/>
</dbReference>
<evidence type="ECO:0000259" key="3">
    <source>
        <dbReference type="PROSITE" id="PS50067"/>
    </source>
</evidence>
<keyword evidence="1" id="KW-0505">Motor protein</keyword>
<organism evidence="4 5">
    <name type="scientific">Thraustotheca clavata</name>
    <dbReference type="NCBI Taxonomy" id="74557"/>
    <lineage>
        <taxon>Eukaryota</taxon>
        <taxon>Sar</taxon>
        <taxon>Stramenopiles</taxon>
        <taxon>Oomycota</taxon>
        <taxon>Saprolegniomycetes</taxon>
        <taxon>Saprolegniales</taxon>
        <taxon>Achlyaceae</taxon>
        <taxon>Thraustotheca</taxon>
    </lineage>
</organism>
<keyword evidence="1" id="KW-0067">ATP-binding</keyword>
<dbReference type="PANTHER" id="PTHR47971">
    <property type="entry name" value="KINESIN-RELATED PROTEIN 6"/>
    <property type="match status" value="1"/>
</dbReference>
<dbReference type="GO" id="GO:0003777">
    <property type="term" value="F:microtubule motor activity"/>
    <property type="evidence" value="ECO:0007669"/>
    <property type="project" value="InterPro"/>
</dbReference>